<dbReference type="InterPro" id="IPR025164">
    <property type="entry name" value="Toastrack_DUF4097"/>
</dbReference>
<feature type="domain" description="DUF4097" evidence="1">
    <location>
        <begin position="40"/>
        <end position="260"/>
    </location>
</feature>
<accession>A0A2M9CNI1</accession>
<evidence type="ECO:0000259" key="1">
    <source>
        <dbReference type="Pfam" id="PF13349"/>
    </source>
</evidence>
<reference evidence="2 3" key="1">
    <citation type="submission" date="2017-11" db="EMBL/GenBank/DDBJ databases">
        <title>Genomic Encyclopedia of Archaeal and Bacterial Type Strains, Phase II (KMG-II): From Individual Species to Whole Genera.</title>
        <authorList>
            <person name="Goeker M."/>
        </authorList>
    </citation>
    <scope>NUCLEOTIDE SEQUENCE [LARGE SCALE GENOMIC DNA]</scope>
    <source>
        <strain evidence="2 3">DSM 27393</strain>
    </source>
</reference>
<dbReference type="Pfam" id="PF13349">
    <property type="entry name" value="DUF4097"/>
    <property type="match status" value="1"/>
</dbReference>
<dbReference type="OrthoDB" id="3232569at2"/>
<dbReference type="Proteomes" id="UP000228758">
    <property type="component" value="Unassembled WGS sequence"/>
</dbReference>
<sequence length="266" mass="28276">MTREKWLVDGPKVIDLELVRSLKVGLYGGQIDIVAHDEPGARVEIHHVSGKDLEVSIDGDVLGIDHPQLRWDNFLEVFATSRNTSRADVSIMVPRDTRLKLGVVGAEVLVSGLHADASLSTVSGDVVVDACSGSLQLNAVSGDLSVRDHTGTLTAHTVSGDLVASGAITRLTADTVGGDVFLDLPGEPDEVRVNTVSGDVTARLSPDHAVQYRFSTASGKLRLDNREVRGVRGSYAETYGTLEGSWLEFKVNTVSGAINVLHGVTA</sequence>
<protein>
    <submittedName>
        <fullName evidence="2">Putative adhesin</fullName>
    </submittedName>
</protein>
<dbReference type="EMBL" id="PGFF01000001">
    <property type="protein sequence ID" value="PJJ73459.1"/>
    <property type="molecule type" value="Genomic_DNA"/>
</dbReference>
<evidence type="ECO:0000313" key="3">
    <source>
        <dbReference type="Proteomes" id="UP000228758"/>
    </source>
</evidence>
<dbReference type="AlphaFoldDB" id="A0A2M9CNI1"/>
<organism evidence="2 3">
    <name type="scientific">Diaminobutyricimonas aerilata</name>
    <dbReference type="NCBI Taxonomy" id="1162967"/>
    <lineage>
        <taxon>Bacteria</taxon>
        <taxon>Bacillati</taxon>
        <taxon>Actinomycetota</taxon>
        <taxon>Actinomycetes</taxon>
        <taxon>Micrococcales</taxon>
        <taxon>Microbacteriaceae</taxon>
        <taxon>Diaminobutyricimonas</taxon>
    </lineage>
</organism>
<evidence type="ECO:0000313" key="2">
    <source>
        <dbReference type="EMBL" id="PJJ73459.1"/>
    </source>
</evidence>
<name>A0A2M9CNI1_9MICO</name>
<comment type="caution">
    <text evidence="2">The sequence shown here is derived from an EMBL/GenBank/DDBJ whole genome shotgun (WGS) entry which is preliminary data.</text>
</comment>
<dbReference type="RefSeq" id="WP_100365545.1">
    <property type="nucleotide sequence ID" value="NZ_PGFF01000001.1"/>
</dbReference>
<proteinExistence type="predicted"/>
<gene>
    <name evidence="2" type="ORF">CLV46_3051</name>
</gene>
<keyword evidence="3" id="KW-1185">Reference proteome</keyword>